<keyword evidence="4 7" id="KW-0573">Peptidoglycan synthesis</keyword>
<comment type="caution">
    <text evidence="9">The sequence shown here is derived from an EMBL/GenBank/DDBJ whole genome shotgun (WGS) entry which is preliminary data.</text>
</comment>
<dbReference type="Gene3D" id="2.40.440.10">
    <property type="entry name" value="L,D-transpeptidase catalytic domain-like"/>
    <property type="match status" value="1"/>
</dbReference>
<accession>A0ABV6A5W8</accession>
<dbReference type="InterPro" id="IPR038063">
    <property type="entry name" value="Transpep_catalytic_dom"/>
</dbReference>
<evidence type="ECO:0000256" key="3">
    <source>
        <dbReference type="ARBA" id="ARBA00022960"/>
    </source>
</evidence>
<dbReference type="InterPro" id="IPR050979">
    <property type="entry name" value="LD-transpeptidase"/>
</dbReference>
<dbReference type="Gene3D" id="2.60.40.3780">
    <property type="match status" value="1"/>
</dbReference>
<evidence type="ECO:0000256" key="7">
    <source>
        <dbReference type="PROSITE-ProRule" id="PRU01373"/>
    </source>
</evidence>
<dbReference type="PROSITE" id="PS52029">
    <property type="entry name" value="LD_TPASE"/>
    <property type="match status" value="1"/>
</dbReference>
<evidence type="ECO:0000256" key="5">
    <source>
        <dbReference type="ARBA" id="ARBA00023315"/>
    </source>
</evidence>
<evidence type="ECO:0000313" key="10">
    <source>
        <dbReference type="Proteomes" id="UP001589693"/>
    </source>
</evidence>
<evidence type="ECO:0000313" key="9">
    <source>
        <dbReference type="EMBL" id="MFB9908562.1"/>
    </source>
</evidence>
<comment type="pathway">
    <text evidence="1 7">Cell wall biogenesis; peptidoglycan biosynthesis.</text>
</comment>
<feature type="domain" description="L,D-TPase catalytic" evidence="8">
    <location>
        <begin position="234"/>
        <end position="350"/>
    </location>
</feature>
<sequence length="379" mass="41737">MAGSRFLVVGLAVAALALGVCGRGYATPPAGQAQPAGKVVVEPADNATDVAPAARLRVSVTDGVLGDIRLTESGGRRLKGKLSEDMRSWTATEKPDFDKDYSYSGTATDATGSPLTVSGTFRTAKPRVQVTVSPRVDEGGTYGVAQPVWLVFPAGGIKQKYRPGIERSVSVESEPKTEGAWAWIDAENLVWRPKEYWKPGTKVTIRSSLRGVHFGNDAYGRNDFTRNITIGRHQLVRAETDSYRLIVERDGKRIRNYPASYGLDSDPDLVTRSGRYFIMSKHEMYYMRRFDFEAFWSLRLSNHGEFIHANPGTEGHQGRRNVSHGCANLSMADAEDYFHIALVGDPVLVTGSLIELPAKGADFWAYPWDTWRSLSSLKG</sequence>
<organism evidence="9 10">
    <name type="scientific">Allokutzneria oryzae</name>
    <dbReference type="NCBI Taxonomy" id="1378989"/>
    <lineage>
        <taxon>Bacteria</taxon>
        <taxon>Bacillati</taxon>
        <taxon>Actinomycetota</taxon>
        <taxon>Actinomycetes</taxon>
        <taxon>Pseudonocardiales</taxon>
        <taxon>Pseudonocardiaceae</taxon>
        <taxon>Allokutzneria</taxon>
    </lineage>
</organism>
<evidence type="ECO:0000256" key="6">
    <source>
        <dbReference type="ARBA" id="ARBA00023316"/>
    </source>
</evidence>
<dbReference type="InterPro" id="IPR005490">
    <property type="entry name" value="LD_TPept_cat_dom"/>
</dbReference>
<keyword evidence="2" id="KW-0808">Transferase</keyword>
<dbReference type="Pfam" id="PF17964">
    <property type="entry name" value="Big_10"/>
    <property type="match status" value="1"/>
</dbReference>
<dbReference type="SUPFAM" id="SSF141523">
    <property type="entry name" value="L,D-transpeptidase catalytic domain-like"/>
    <property type="match status" value="1"/>
</dbReference>
<proteinExistence type="predicted"/>
<dbReference type="Proteomes" id="UP001589693">
    <property type="component" value="Unassembled WGS sequence"/>
</dbReference>
<evidence type="ECO:0000256" key="4">
    <source>
        <dbReference type="ARBA" id="ARBA00022984"/>
    </source>
</evidence>
<dbReference type="PANTHER" id="PTHR30582">
    <property type="entry name" value="L,D-TRANSPEPTIDASE"/>
    <property type="match status" value="1"/>
</dbReference>
<name>A0ABV6A5W8_9PSEU</name>
<protein>
    <submittedName>
        <fullName evidence="9">Ig-like domain-containing protein</fullName>
    </submittedName>
</protein>
<dbReference type="Pfam" id="PF03734">
    <property type="entry name" value="YkuD"/>
    <property type="match status" value="1"/>
</dbReference>
<gene>
    <name evidence="9" type="ORF">ACFFQA_31890</name>
</gene>
<keyword evidence="5" id="KW-0012">Acyltransferase</keyword>
<dbReference type="RefSeq" id="WP_377860383.1">
    <property type="nucleotide sequence ID" value="NZ_JBHLZU010000027.1"/>
</dbReference>
<keyword evidence="6 7" id="KW-0961">Cell wall biogenesis/degradation</keyword>
<feature type="active site" description="Nucleophile" evidence="7">
    <location>
        <position position="326"/>
    </location>
</feature>
<evidence type="ECO:0000259" key="8">
    <source>
        <dbReference type="PROSITE" id="PS52029"/>
    </source>
</evidence>
<reference evidence="9 10" key="1">
    <citation type="submission" date="2024-09" db="EMBL/GenBank/DDBJ databases">
        <authorList>
            <person name="Sun Q."/>
            <person name="Mori K."/>
        </authorList>
    </citation>
    <scope>NUCLEOTIDE SEQUENCE [LARGE SCALE GENOMIC DNA]</scope>
    <source>
        <strain evidence="9 10">TBRC 7907</strain>
    </source>
</reference>
<evidence type="ECO:0000256" key="2">
    <source>
        <dbReference type="ARBA" id="ARBA00022679"/>
    </source>
</evidence>
<keyword evidence="10" id="KW-1185">Reference proteome</keyword>
<dbReference type="EMBL" id="JBHLZU010000027">
    <property type="protein sequence ID" value="MFB9908562.1"/>
    <property type="molecule type" value="Genomic_DNA"/>
</dbReference>
<feature type="active site" description="Proton donor/acceptor" evidence="7">
    <location>
        <position position="308"/>
    </location>
</feature>
<dbReference type="InterPro" id="IPR041280">
    <property type="entry name" value="Big_10"/>
</dbReference>
<evidence type="ECO:0000256" key="1">
    <source>
        <dbReference type="ARBA" id="ARBA00004752"/>
    </source>
</evidence>
<dbReference type="CDD" id="cd16913">
    <property type="entry name" value="YkuD_like"/>
    <property type="match status" value="1"/>
</dbReference>
<dbReference type="Gene3D" id="2.60.40.3710">
    <property type="match status" value="1"/>
</dbReference>
<dbReference type="PANTHER" id="PTHR30582:SF2">
    <property type="entry name" value="L,D-TRANSPEPTIDASE YCIB-RELATED"/>
    <property type="match status" value="1"/>
</dbReference>
<keyword evidence="3 7" id="KW-0133">Cell shape</keyword>